<evidence type="ECO:0000259" key="5">
    <source>
        <dbReference type="PROSITE" id="PS50137"/>
    </source>
</evidence>
<feature type="region of interest" description="Disordered" evidence="4">
    <location>
        <begin position="406"/>
        <end position="427"/>
    </location>
</feature>
<organism evidence="6 7">
    <name type="scientific">Ficus carica</name>
    <name type="common">Common fig</name>
    <dbReference type="NCBI Taxonomy" id="3494"/>
    <lineage>
        <taxon>Eukaryota</taxon>
        <taxon>Viridiplantae</taxon>
        <taxon>Streptophyta</taxon>
        <taxon>Embryophyta</taxon>
        <taxon>Tracheophyta</taxon>
        <taxon>Spermatophyta</taxon>
        <taxon>Magnoliopsida</taxon>
        <taxon>eudicotyledons</taxon>
        <taxon>Gunneridae</taxon>
        <taxon>Pentapetalae</taxon>
        <taxon>rosids</taxon>
        <taxon>fabids</taxon>
        <taxon>Rosales</taxon>
        <taxon>Moraceae</taxon>
        <taxon>Ficeae</taxon>
        <taxon>Ficus</taxon>
    </lineage>
</organism>
<dbReference type="SUPFAM" id="SSF54768">
    <property type="entry name" value="dsRNA-binding domain-like"/>
    <property type="match status" value="2"/>
</dbReference>
<evidence type="ECO:0000313" key="6">
    <source>
        <dbReference type="EMBL" id="GMN28604.1"/>
    </source>
</evidence>
<dbReference type="PANTHER" id="PTHR46031">
    <property type="match status" value="1"/>
</dbReference>
<dbReference type="InterPro" id="IPR014720">
    <property type="entry name" value="dsRBD_dom"/>
</dbReference>
<keyword evidence="1" id="KW-0677">Repeat</keyword>
<feature type="compositionally biased region" description="Basic residues" evidence="4">
    <location>
        <begin position="413"/>
        <end position="425"/>
    </location>
</feature>
<feature type="domain" description="DRBM" evidence="5">
    <location>
        <begin position="116"/>
        <end position="185"/>
    </location>
</feature>
<dbReference type="Gene3D" id="3.30.160.20">
    <property type="match status" value="2"/>
</dbReference>
<accession>A0AA87Z2G4</accession>
<dbReference type="PROSITE" id="PS50137">
    <property type="entry name" value="DS_RBD"/>
    <property type="match status" value="2"/>
</dbReference>
<dbReference type="AlphaFoldDB" id="A0AA87Z2G4"/>
<protein>
    <recommendedName>
        <fullName evidence="5">DRBM domain-containing protein</fullName>
    </recommendedName>
</protein>
<keyword evidence="2 3" id="KW-0694">RNA-binding</keyword>
<feature type="domain" description="DRBM" evidence="5">
    <location>
        <begin position="209"/>
        <end position="276"/>
    </location>
</feature>
<gene>
    <name evidence="6" type="ORF">TIFTF001_002106</name>
</gene>
<sequence length="507" mass="54488">MSWPHFQTPIPSMAYTQASLPTVYQAQTPAPAQAQGPALAQAQAPMPATTSAPSPAFAFSVFPAQAPAQVQAQAPVQASTSAPSPAIALTGFPAQAHAPGSAVAPPSSSRQPEHLMHKNRLQEITHKLNIPLPIYQTVNEGFQHAPQFRATVLVDGVKYTSPNTFSTRKAAEKDVAELALRYISQKKPDEGFPQGFPEALPLIHEDTVFCKSILNEFATKMNIEMPTYNTIKPEGLLPVFISSLVFNGVSYTGGAGKNKKEAEQLAARAVILSLLGDSKMRKVLYDIIKSKVKLYAALHKVDNGSTIPLMTNTTNCSAVVPSKDVGVEAIVPTTSIALTSTNSLPTIVDNVATGASNGYSRNGTLKHEFNIQKQENSFGTSNLPEPATQAPKLPIEFVAPTSTVTMEIGPSSSKKRRKNKKKANKRLCTGTQSSAEQVMHSVLGLLKLNVDFPYPSSRFTNVNRLYIWAADDHRACKPSSALLGGSVTTDDNHCKHYFGSIRRGSAL</sequence>
<keyword evidence="7" id="KW-1185">Reference proteome</keyword>
<reference evidence="6" key="1">
    <citation type="submission" date="2023-07" db="EMBL/GenBank/DDBJ databases">
        <title>draft genome sequence of fig (Ficus carica).</title>
        <authorList>
            <person name="Takahashi T."/>
            <person name="Nishimura K."/>
        </authorList>
    </citation>
    <scope>NUCLEOTIDE SEQUENCE</scope>
</reference>
<evidence type="ECO:0000313" key="7">
    <source>
        <dbReference type="Proteomes" id="UP001187192"/>
    </source>
</evidence>
<dbReference type="EMBL" id="BTGU01000002">
    <property type="protein sequence ID" value="GMN28604.1"/>
    <property type="molecule type" value="Genomic_DNA"/>
</dbReference>
<evidence type="ECO:0000256" key="1">
    <source>
        <dbReference type="ARBA" id="ARBA00022737"/>
    </source>
</evidence>
<evidence type="ECO:0000256" key="4">
    <source>
        <dbReference type="SAM" id="MobiDB-lite"/>
    </source>
</evidence>
<dbReference type="SMART" id="SM00358">
    <property type="entry name" value="DSRM"/>
    <property type="match status" value="2"/>
</dbReference>
<proteinExistence type="predicted"/>
<dbReference type="Pfam" id="PF00035">
    <property type="entry name" value="dsrm"/>
    <property type="match status" value="2"/>
</dbReference>
<dbReference type="Proteomes" id="UP001187192">
    <property type="component" value="Unassembled WGS sequence"/>
</dbReference>
<dbReference type="GO" id="GO:0003723">
    <property type="term" value="F:RNA binding"/>
    <property type="evidence" value="ECO:0007669"/>
    <property type="project" value="UniProtKB-UniRule"/>
</dbReference>
<dbReference type="PANTHER" id="PTHR46031:SF37">
    <property type="entry name" value="DRBM DOMAIN-CONTAINING PROTEIN"/>
    <property type="match status" value="1"/>
</dbReference>
<comment type="caution">
    <text evidence="6">The sequence shown here is derived from an EMBL/GenBank/DDBJ whole genome shotgun (WGS) entry which is preliminary data.</text>
</comment>
<name>A0AA87Z2G4_FICCA</name>
<evidence type="ECO:0000256" key="2">
    <source>
        <dbReference type="ARBA" id="ARBA00022884"/>
    </source>
</evidence>
<evidence type="ECO:0000256" key="3">
    <source>
        <dbReference type="PROSITE-ProRule" id="PRU00266"/>
    </source>
</evidence>
<dbReference type="FunFam" id="3.30.160.20:FF:000071">
    <property type="entry name" value="Double-stranded RNA-binding protein 4"/>
    <property type="match status" value="1"/>
</dbReference>